<dbReference type="Gene3D" id="1.25.10.10">
    <property type="entry name" value="Leucine-rich Repeat Variant"/>
    <property type="match status" value="2"/>
</dbReference>
<reference evidence="5 6" key="1">
    <citation type="submission" date="2024-02" db="EMBL/GenBank/DDBJ databases">
        <authorList>
            <person name="Chen Y."/>
            <person name="Shah S."/>
            <person name="Dougan E. K."/>
            <person name="Thang M."/>
            <person name="Chan C."/>
        </authorList>
    </citation>
    <scope>NUCLEOTIDE SEQUENCE [LARGE SCALE GENOMIC DNA]</scope>
</reference>
<evidence type="ECO:0000256" key="1">
    <source>
        <dbReference type="ARBA" id="ARBA00022737"/>
    </source>
</evidence>
<feature type="domain" description="PUM-HD" evidence="4">
    <location>
        <begin position="164"/>
        <end position="508"/>
    </location>
</feature>
<feature type="repeat" description="Pumilio" evidence="2">
    <location>
        <begin position="360"/>
        <end position="395"/>
    </location>
</feature>
<name>A0ABP0JDJ1_9DINO</name>
<dbReference type="InterPro" id="IPR016024">
    <property type="entry name" value="ARM-type_fold"/>
</dbReference>
<accession>A0ABP0JDJ1</accession>
<evidence type="ECO:0000313" key="5">
    <source>
        <dbReference type="EMBL" id="CAK9012478.1"/>
    </source>
</evidence>
<feature type="region of interest" description="Disordered" evidence="3">
    <location>
        <begin position="144"/>
        <end position="198"/>
    </location>
</feature>
<feature type="repeat" description="Pumilio" evidence="2">
    <location>
        <begin position="447"/>
        <end position="482"/>
    </location>
</feature>
<feature type="region of interest" description="Disordered" evidence="3">
    <location>
        <begin position="25"/>
        <end position="81"/>
    </location>
</feature>
<dbReference type="InterPro" id="IPR033133">
    <property type="entry name" value="PUM-HD"/>
</dbReference>
<dbReference type="PANTHER" id="PTHR12537:SF12">
    <property type="entry name" value="MATERNAL PROTEIN PUMILIO"/>
    <property type="match status" value="1"/>
</dbReference>
<dbReference type="SMART" id="SM00025">
    <property type="entry name" value="Pumilio"/>
    <property type="match status" value="7"/>
</dbReference>
<proteinExistence type="predicted"/>
<evidence type="ECO:0000313" key="6">
    <source>
        <dbReference type="Proteomes" id="UP001642484"/>
    </source>
</evidence>
<dbReference type="SUPFAM" id="SSF48371">
    <property type="entry name" value="ARM repeat"/>
    <property type="match status" value="1"/>
</dbReference>
<evidence type="ECO:0000259" key="4">
    <source>
        <dbReference type="PROSITE" id="PS50303"/>
    </source>
</evidence>
<dbReference type="Proteomes" id="UP001642484">
    <property type="component" value="Unassembled WGS sequence"/>
</dbReference>
<dbReference type="PANTHER" id="PTHR12537">
    <property type="entry name" value="RNA BINDING PROTEIN PUMILIO-RELATED"/>
    <property type="match status" value="1"/>
</dbReference>
<feature type="repeat" description="Pumilio" evidence="2">
    <location>
        <begin position="223"/>
        <end position="258"/>
    </location>
</feature>
<dbReference type="PROSITE" id="PS50302">
    <property type="entry name" value="PUM"/>
    <property type="match status" value="5"/>
</dbReference>
<dbReference type="PROSITE" id="PS50303">
    <property type="entry name" value="PUM_HD"/>
    <property type="match status" value="1"/>
</dbReference>
<feature type="repeat" description="Pumilio" evidence="2">
    <location>
        <begin position="264"/>
        <end position="299"/>
    </location>
</feature>
<dbReference type="Pfam" id="PF00806">
    <property type="entry name" value="PUF"/>
    <property type="match status" value="7"/>
</dbReference>
<keyword evidence="6" id="KW-1185">Reference proteome</keyword>
<comment type="caution">
    <text evidence="5">The sequence shown here is derived from an EMBL/GenBank/DDBJ whole genome shotgun (WGS) entry which is preliminary data.</text>
</comment>
<sequence length="519" mass="56648">MGDESFLRPLAAAAAAKAAATMPFDINDAHSPMKVPVPSEGTGRGKKGGGRGGGGGRTPHRKAPAPQPPPPPSFQQAEWPDVASSPFQQAIPPAYGMTSGMAYPPAPAAGMPAPYPMACPPMPMYGMMPFMPYPHPMQYMPGMPNPVPAQPPEKSRGKQGTQGKASQRGGEGVNKKRRGKAKSKDGKGENPSDLEANPNCSEELLAVRSAQGNGVKAKLSFQEVLPHLLEFAQDQHGSRFLQGKLDEASPEERQQAFSVICADDANPDAVSLAKDVSGNFVVQKLFDIGTQEQKKKLAEKHGNHVVQKCIEQMPPDSVSFIIHAVQSDTAALASHIYGCRVIQRLLEHCASGQLTEMLDRILSNIEVLSKNQFGNYVVQHMLEHGRIQDKERIIDVVRAKILDFAMDKHSSNVVEKCFEASTIGEHAKELEGKRAQLVDAVLGQPGDVNSPLCEMMTHRYGNYVVQRLMEHSRGTERERIYRTLNSLPIDFKSHQHGMHIMNALQKDFKEFNPDGYAQG</sequence>
<dbReference type="InterPro" id="IPR001313">
    <property type="entry name" value="Pumilio_RNA-bd_rpt"/>
</dbReference>
<organism evidence="5 6">
    <name type="scientific">Durusdinium trenchii</name>
    <dbReference type="NCBI Taxonomy" id="1381693"/>
    <lineage>
        <taxon>Eukaryota</taxon>
        <taxon>Sar</taxon>
        <taxon>Alveolata</taxon>
        <taxon>Dinophyceae</taxon>
        <taxon>Suessiales</taxon>
        <taxon>Symbiodiniaceae</taxon>
        <taxon>Durusdinium</taxon>
    </lineage>
</organism>
<feature type="repeat" description="Pumilio" evidence="2">
    <location>
        <begin position="324"/>
        <end position="359"/>
    </location>
</feature>
<protein>
    <recommendedName>
        <fullName evidence="4">PUM-HD domain-containing protein</fullName>
    </recommendedName>
</protein>
<dbReference type="EMBL" id="CAXAMN010005113">
    <property type="protein sequence ID" value="CAK9012478.1"/>
    <property type="molecule type" value="Genomic_DNA"/>
</dbReference>
<keyword evidence="1" id="KW-0677">Repeat</keyword>
<evidence type="ECO:0000256" key="3">
    <source>
        <dbReference type="SAM" id="MobiDB-lite"/>
    </source>
</evidence>
<gene>
    <name evidence="5" type="ORF">CCMP2556_LOCUS10871</name>
</gene>
<dbReference type="InterPro" id="IPR011989">
    <property type="entry name" value="ARM-like"/>
</dbReference>
<evidence type="ECO:0000256" key="2">
    <source>
        <dbReference type="PROSITE-ProRule" id="PRU00317"/>
    </source>
</evidence>